<dbReference type="Proteomes" id="UP000281549">
    <property type="component" value="Unassembled WGS sequence"/>
</dbReference>
<proteinExistence type="predicted"/>
<accession>A0A4P9YLG8</accession>
<name>A0A4P9YLG8_ROZAC</name>
<protein>
    <submittedName>
        <fullName evidence="1">Uncharacterized protein</fullName>
    </submittedName>
</protein>
<organism evidence="1 2">
    <name type="scientific">Rozella allomycis (strain CSF55)</name>
    <dbReference type="NCBI Taxonomy" id="988480"/>
    <lineage>
        <taxon>Eukaryota</taxon>
        <taxon>Fungi</taxon>
        <taxon>Fungi incertae sedis</taxon>
        <taxon>Cryptomycota</taxon>
        <taxon>Cryptomycota incertae sedis</taxon>
        <taxon>Rozella</taxon>
    </lineage>
</organism>
<evidence type="ECO:0000313" key="1">
    <source>
        <dbReference type="EMBL" id="RKP20477.1"/>
    </source>
</evidence>
<dbReference type="AlphaFoldDB" id="A0A4P9YLG8"/>
<feature type="non-terminal residue" evidence="1">
    <location>
        <position position="1"/>
    </location>
</feature>
<evidence type="ECO:0000313" key="2">
    <source>
        <dbReference type="Proteomes" id="UP000281549"/>
    </source>
</evidence>
<reference evidence="2" key="1">
    <citation type="journal article" date="2018" name="Nat. Microbiol.">
        <title>Leveraging single-cell genomics to expand the fungal tree of life.</title>
        <authorList>
            <person name="Ahrendt S.R."/>
            <person name="Quandt C.A."/>
            <person name="Ciobanu D."/>
            <person name="Clum A."/>
            <person name="Salamov A."/>
            <person name="Andreopoulos B."/>
            <person name="Cheng J.F."/>
            <person name="Woyke T."/>
            <person name="Pelin A."/>
            <person name="Henrissat B."/>
            <person name="Reynolds N.K."/>
            <person name="Benny G.L."/>
            <person name="Smith M.E."/>
            <person name="James T.Y."/>
            <person name="Grigoriev I.V."/>
        </authorList>
    </citation>
    <scope>NUCLEOTIDE SEQUENCE [LARGE SCALE GENOMIC DNA]</scope>
    <source>
        <strain evidence="2">CSF55</strain>
    </source>
</reference>
<dbReference type="EMBL" id="ML005058">
    <property type="protein sequence ID" value="RKP20477.1"/>
    <property type="molecule type" value="Genomic_DNA"/>
</dbReference>
<gene>
    <name evidence="1" type="ORF">ROZALSC1DRAFT_21358</name>
</gene>
<sequence>PLDRVAVKGKTKAVLVYELIDFVDNISSFSVKQLGIYNYGFKLYQDGKYDLAKEAFEKYLKSSIEDTVTKRHIENCQKMTQSMSQPWDRIVVLDTNCKLPSCKQDHGKGLSLSFPLGRLGREKNFFQSHSWLSRNENPFRNSLQNNSFHEKKTSKKFEIETLSNIRIHAYGIEFKELGDYLIERIKNLNPGISVSILMASPSETKEYVMFLKNNELSPRMSKIKSLALANVKENFTVDNLNDLLRLGLEELILLENYSNISTLLNCQEIHRLKSLFADADSVLHLMRRGPTLPANLRRLGIKIDTNDTIGSINNDTIFDFCLFPNLTYLDFFCGHASVLFSAHKFPNLKTLIVHNSIVCKQILQDHYNIECIKLYDVLATFISEFVFPDTLLELSLVDFQCAKPKIFVDAIIKSNIISLTMNNVDEYILNYLSEKIMLKRLSKLRLHLNSEQGSFLVEFILDPIMLENLEELVLDCESINHSDLRILTEKFEGAKKLKCLKLLSIQSGIGRRGVNYWKKWPVILTETTKIVLEVREKETRNLALRVLCPQYQFRRAPGSYIFEYRR</sequence>